<accession>H8KUV2</accession>
<dbReference type="InterPro" id="IPR022764">
    <property type="entry name" value="Peptidase_S54_rhomboid_dom"/>
</dbReference>
<dbReference type="PANTHER" id="PTHR43731">
    <property type="entry name" value="RHOMBOID PROTEASE"/>
    <property type="match status" value="1"/>
</dbReference>
<organism evidence="8 9">
    <name type="scientific">Solitalea canadensis (strain ATCC 29591 / DSM 3403 / JCM 21819 / LMG 8368 / NBRC 15130 / NCIMB 12057 / USAM 9D)</name>
    <name type="common">Flexibacter canadensis</name>
    <dbReference type="NCBI Taxonomy" id="929556"/>
    <lineage>
        <taxon>Bacteria</taxon>
        <taxon>Pseudomonadati</taxon>
        <taxon>Bacteroidota</taxon>
        <taxon>Sphingobacteriia</taxon>
        <taxon>Sphingobacteriales</taxon>
        <taxon>Sphingobacteriaceae</taxon>
        <taxon>Solitalea</taxon>
    </lineage>
</organism>
<feature type="transmembrane region" description="Helical" evidence="6">
    <location>
        <begin position="138"/>
        <end position="157"/>
    </location>
</feature>
<evidence type="ECO:0000313" key="9">
    <source>
        <dbReference type="Proteomes" id="UP000007590"/>
    </source>
</evidence>
<dbReference type="SUPFAM" id="SSF144091">
    <property type="entry name" value="Rhomboid-like"/>
    <property type="match status" value="1"/>
</dbReference>
<dbReference type="Proteomes" id="UP000007590">
    <property type="component" value="Chromosome"/>
</dbReference>
<keyword evidence="9" id="KW-1185">Reference proteome</keyword>
<dbReference type="STRING" id="929556.Solca_2618"/>
<feature type="transmembrane region" description="Helical" evidence="6">
    <location>
        <begin position="12"/>
        <end position="30"/>
    </location>
</feature>
<feature type="region of interest" description="Disordered" evidence="5">
    <location>
        <begin position="208"/>
        <end position="234"/>
    </location>
</feature>
<dbReference type="HOGENOM" id="CLU_067823_1_0_10"/>
<feature type="transmembrane region" description="Helical" evidence="6">
    <location>
        <begin position="91"/>
        <end position="107"/>
    </location>
</feature>
<comment type="subcellular location">
    <subcellularLocation>
        <location evidence="1">Membrane</location>
        <topology evidence="1">Multi-pass membrane protein</topology>
    </subcellularLocation>
</comment>
<keyword evidence="3 6" id="KW-1133">Transmembrane helix</keyword>
<evidence type="ECO:0000256" key="2">
    <source>
        <dbReference type="ARBA" id="ARBA00022692"/>
    </source>
</evidence>
<dbReference type="InterPro" id="IPR050925">
    <property type="entry name" value="Rhomboid_protease_S54"/>
</dbReference>
<evidence type="ECO:0000256" key="6">
    <source>
        <dbReference type="SAM" id="Phobius"/>
    </source>
</evidence>
<gene>
    <name evidence="8" type="ordered locus">Solca_2618</name>
</gene>
<evidence type="ECO:0000259" key="7">
    <source>
        <dbReference type="Pfam" id="PF01694"/>
    </source>
</evidence>
<feature type="transmembrane region" description="Helical" evidence="6">
    <location>
        <begin position="113"/>
        <end position="131"/>
    </location>
</feature>
<sequence length="234" mass="26787">METQQTGSVTKSFIISFYLVLVLWVVKWVEIKYGLSFANFGIIPRTYKGLIGIFTAPFIHSDLGHLLSNSFPLLITGTMLWYFFKDLAIKVSFGVYILSGLGVWLFARQAYHIGASGVLYGLAGFLFFSGFFRRDHRLLGVSFLVLFLYGGLIWGMFPIIPEISWESHLIGGIIGAAFAFFLRNKGPQRMIYPIEINEDEEEFEDEYWKIDNENEENESQQNNTAEDPHPREVL</sequence>
<protein>
    <submittedName>
        <fullName evidence="8">Putative membrane protein</fullName>
    </submittedName>
</protein>
<evidence type="ECO:0000256" key="3">
    <source>
        <dbReference type="ARBA" id="ARBA00022989"/>
    </source>
</evidence>
<dbReference type="InterPro" id="IPR035952">
    <property type="entry name" value="Rhomboid-like_sf"/>
</dbReference>
<dbReference type="RefSeq" id="WP_014680879.1">
    <property type="nucleotide sequence ID" value="NC_017770.1"/>
</dbReference>
<dbReference type="KEGG" id="scn:Solca_2618"/>
<dbReference type="GO" id="GO:0016020">
    <property type="term" value="C:membrane"/>
    <property type="evidence" value="ECO:0007669"/>
    <property type="project" value="UniProtKB-SubCell"/>
</dbReference>
<evidence type="ECO:0000256" key="1">
    <source>
        <dbReference type="ARBA" id="ARBA00004141"/>
    </source>
</evidence>
<dbReference type="GO" id="GO:0004252">
    <property type="term" value="F:serine-type endopeptidase activity"/>
    <property type="evidence" value="ECO:0007669"/>
    <property type="project" value="InterPro"/>
</dbReference>
<feature type="transmembrane region" description="Helical" evidence="6">
    <location>
        <begin position="163"/>
        <end position="182"/>
    </location>
</feature>
<evidence type="ECO:0000256" key="5">
    <source>
        <dbReference type="SAM" id="MobiDB-lite"/>
    </source>
</evidence>
<keyword evidence="2 6" id="KW-0812">Transmembrane</keyword>
<dbReference type="AlphaFoldDB" id="H8KUV2"/>
<keyword evidence="4 6" id="KW-0472">Membrane</keyword>
<dbReference type="Gene3D" id="1.20.1540.10">
    <property type="entry name" value="Rhomboid-like"/>
    <property type="match status" value="1"/>
</dbReference>
<dbReference type="PANTHER" id="PTHR43731:SF9">
    <property type="entry name" value="SLR1461 PROTEIN"/>
    <property type="match status" value="1"/>
</dbReference>
<feature type="transmembrane region" description="Helical" evidence="6">
    <location>
        <begin position="66"/>
        <end position="84"/>
    </location>
</feature>
<proteinExistence type="predicted"/>
<reference evidence="8" key="1">
    <citation type="submission" date="2012-02" db="EMBL/GenBank/DDBJ databases">
        <title>The complete genome of Solitalea canadensis DSM 3403.</title>
        <authorList>
            <consortium name="US DOE Joint Genome Institute (JGI-PGF)"/>
            <person name="Lucas S."/>
            <person name="Copeland A."/>
            <person name="Lapidus A."/>
            <person name="Glavina del Rio T."/>
            <person name="Dalin E."/>
            <person name="Tice H."/>
            <person name="Bruce D."/>
            <person name="Goodwin L."/>
            <person name="Pitluck S."/>
            <person name="Peters L."/>
            <person name="Ovchinnikova G."/>
            <person name="Lu M."/>
            <person name="Kyrpides N."/>
            <person name="Mavromatis K."/>
            <person name="Ivanova N."/>
            <person name="Brettin T."/>
            <person name="Detter J.C."/>
            <person name="Han C."/>
            <person name="Larimer F."/>
            <person name="Land M."/>
            <person name="Hauser L."/>
            <person name="Markowitz V."/>
            <person name="Cheng J.-F."/>
            <person name="Hugenholtz P."/>
            <person name="Woyke T."/>
            <person name="Wu D."/>
            <person name="Spring S."/>
            <person name="Schroeder M."/>
            <person name="Kopitz M."/>
            <person name="Brambilla E."/>
            <person name="Klenk H.-P."/>
            <person name="Eisen J.A."/>
        </authorList>
    </citation>
    <scope>NUCLEOTIDE SEQUENCE</scope>
    <source>
        <strain evidence="8">DSM 3403</strain>
    </source>
</reference>
<dbReference type="EMBL" id="CP003349">
    <property type="protein sequence ID" value="AFD07652.1"/>
    <property type="molecule type" value="Genomic_DNA"/>
</dbReference>
<dbReference type="Pfam" id="PF01694">
    <property type="entry name" value="Rhomboid"/>
    <property type="match status" value="1"/>
</dbReference>
<evidence type="ECO:0000256" key="4">
    <source>
        <dbReference type="ARBA" id="ARBA00023136"/>
    </source>
</evidence>
<evidence type="ECO:0000313" key="8">
    <source>
        <dbReference type="EMBL" id="AFD07652.1"/>
    </source>
</evidence>
<dbReference type="OrthoDB" id="465874at2"/>
<feature type="domain" description="Peptidase S54 rhomboid" evidence="7">
    <location>
        <begin position="50"/>
        <end position="183"/>
    </location>
</feature>
<dbReference type="eggNOG" id="COG0705">
    <property type="taxonomic scope" value="Bacteria"/>
</dbReference>
<name>H8KUV2_SOLCM</name>